<keyword evidence="4" id="KW-0560">Oxidoreductase</keyword>
<dbReference type="Gene3D" id="3.30.43.10">
    <property type="entry name" value="Uridine Diphospho-n-acetylenolpyruvylglucosamine Reductase, domain 2"/>
    <property type="match status" value="1"/>
</dbReference>
<dbReference type="InterPro" id="IPR036318">
    <property type="entry name" value="FAD-bd_PCMH-like_sf"/>
</dbReference>
<keyword evidence="2" id="KW-0285">Flavoprotein</keyword>
<proteinExistence type="inferred from homology"/>
<dbReference type="InterPro" id="IPR006094">
    <property type="entry name" value="Oxid_FAD_bind_N"/>
</dbReference>
<accession>A0A9W4XM03</accession>
<dbReference type="Gene3D" id="3.30.465.10">
    <property type="match status" value="1"/>
</dbReference>
<dbReference type="GO" id="GO:0071949">
    <property type="term" value="F:FAD binding"/>
    <property type="evidence" value="ECO:0007669"/>
    <property type="project" value="InterPro"/>
</dbReference>
<name>A0A9W4XM03_9PLEO</name>
<dbReference type="SUPFAM" id="SSF56176">
    <property type="entry name" value="FAD-binding/transporter-associated domain-like"/>
    <property type="match status" value="1"/>
</dbReference>
<dbReference type="EMBL" id="CAOQHR010000006">
    <property type="protein sequence ID" value="CAI6336543.1"/>
    <property type="molecule type" value="Genomic_DNA"/>
</dbReference>
<protein>
    <recommendedName>
        <fullName evidence="6">FAD-binding PCMH-type domain-containing protein</fullName>
    </recommendedName>
</protein>
<evidence type="ECO:0000256" key="3">
    <source>
        <dbReference type="ARBA" id="ARBA00022827"/>
    </source>
</evidence>
<dbReference type="PROSITE" id="PS51387">
    <property type="entry name" value="FAD_PCMH"/>
    <property type="match status" value="1"/>
</dbReference>
<keyword evidence="3" id="KW-0274">FAD</keyword>
<dbReference type="InterPro" id="IPR050416">
    <property type="entry name" value="FAD-linked_Oxidoreductase"/>
</dbReference>
<dbReference type="AlphaFoldDB" id="A0A9W4XM03"/>
<evidence type="ECO:0000313" key="7">
    <source>
        <dbReference type="EMBL" id="CAI6336543.1"/>
    </source>
</evidence>
<dbReference type="Proteomes" id="UP001152607">
    <property type="component" value="Unassembled WGS sequence"/>
</dbReference>
<organism evidence="7 8">
    <name type="scientific">Periconia digitata</name>
    <dbReference type="NCBI Taxonomy" id="1303443"/>
    <lineage>
        <taxon>Eukaryota</taxon>
        <taxon>Fungi</taxon>
        <taxon>Dikarya</taxon>
        <taxon>Ascomycota</taxon>
        <taxon>Pezizomycotina</taxon>
        <taxon>Dothideomycetes</taxon>
        <taxon>Pleosporomycetidae</taxon>
        <taxon>Pleosporales</taxon>
        <taxon>Massarineae</taxon>
        <taxon>Periconiaceae</taxon>
        <taxon>Periconia</taxon>
    </lineage>
</organism>
<feature type="chain" id="PRO_5040975234" description="FAD-binding PCMH-type domain-containing protein" evidence="5">
    <location>
        <begin position="45"/>
        <end position="564"/>
    </location>
</feature>
<dbReference type="InterPro" id="IPR016167">
    <property type="entry name" value="FAD-bd_PCMH_sub1"/>
</dbReference>
<dbReference type="Gene3D" id="3.40.462.20">
    <property type="match status" value="1"/>
</dbReference>
<evidence type="ECO:0000259" key="6">
    <source>
        <dbReference type="PROSITE" id="PS51387"/>
    </source>
</evidence>
<dbReference type="InterPro" id="IPR016169">
    <property type="entry name" value="FAD-bd_PCMH_sub2"/>
</dbReference>
<reference evidence="7" key="1">
    <citation type="submission" date="2023-01" db="EMBL/GenBank/DDBJ databases">
        <authorList>
            <person name="Van Ghelder C."/>
            <person name="Rancurel C."/>
        </authorList>
    </citation>
    <scope>NUCLEOTIDE SEQUENCE</scope>
    <source>
        <strain evidence="7">CNCM I-4278</strain>
    </source>
</reference>
<evidence type="ECO:0000256" key="5">
    <source>
        <dbReference type="SAM" id="SignalP"/>
    </source>
</evidence>
<feature type="signal peptide" evidence="5">
    <location>
        <begin position="1"/>
        <end position="44"/>
    </location>
</feature>
<keyword evidence="5" id="KW-0732">Signal</keyword>
<evidence type="ECO:0000256" key="1">
    <source>
        <dbReference type="ARBA" id="ARBA00005466"/>
    </source>
</evidence>
<evidence type="ECO:0000256" key="4">
    <source>
        <dbReference type="ARBA" id="ARBA00023002"/>
    </source>
</evidence>
<dbReference type="InterPro" id="IPR016166">
    <property type="entry name" value="FAD-bd_PCMH"/>
</dbReference>
<dbReference type="OrthoDB" id="2151789at2759"/>
<comment type="caution">
    <text evidence="7">The sequence shown here is derived from an EMBL/GenBank/DDBJ whole genome shotgun (WGS) entry which is preliminary data.</text>
</comment>
<dbReference type="Pfam" id="PF01565">
    <property type="entry name" value="FAD_binding_4"/>
    <property type="match status" value="1"/>
</dbReference>
<gene>
    <name evidence="7" type="ORF">PDIGIT_LOCUS9646</name>
</gene>
<sequence length="564" mass="60271">MLIRLPAPSSGFRLCAAKCLVASKLTMKHAFLVSLSALAAGALAQDTFEPSDFNVTEALVTAGVNVSDIPQLAALTRRSSPGACKIACSSLAIIYGAENVLSQGSSGYDTFNDAYWSSIQGEVEPYCVFKPSEASQVAVQVLISRLTQCPFAVKGGGHAAFAGGSNIDGGITVSLENLKQISLSSDKKIAAVGPGNRWIDVYQTLDPDEVTVVGGRVSTVGVSGLTLGGGISYLSSKYGWACDNVDSYQLVTASGIILDVSQKSYPDLYWALRGGGNNFGIVTKFNFNAYPQGKMWGGARLFSNESFPATLDAIYNFATKGSPADHDAAAIISFGYASGFGPLASMQLEYAQPIADAKVHEEFNALTPVQSTTDIHTHAELALMLNEGIAYGVRNTYWDVSFKVDRALFTFLIDTFYELLPNIIDAAGLLPTISIQAITEGQLKGFQKNGGNALGLDPAGGPYFVMNMGANWDNVADDARILKFHADVIDAVKAEAKKTGVDNDFIYMNYASQFQDPVASYGAANHQKLKSVSRKYDPQQVFQDLQPGYFKLDKGAPNPKWPSS</sequence>
<evidence type="ECO:0000256" key="2">
    <source>
        <dbReference type="ARBA" id="ARBA00022630"/>
    </source>
</evidence>
<keyword evidence="8" id="KW-1185">Reference proteome</keyword>
<feature type="domain" description="FAD-binding PCMH-type" evidence="6">
    <location>
        <begin position="121"/>
        <end position="292"/>
    </location>
</feature>
<dbReference type="PANTHER" id="PTHR42973">
    <property type="entry name" value="BINDING OXIDOREDUCTASE, PUTATIVE (AFU_ORTHOLOGUE AFUA_1G17690)-RELATED"/>
    <property type="match status" value="1"/>
</dbReference>
<comment type="similarity">
    <text evidence="1">Belongs to the oxygen-dependent FAD-linked oxidoreductase family.</text>
</comment>
<dbReference type="GO" id="GO:0016491">
    <property type="term" value="F:oxidoreductase activity"/>
    <property type="evidence" value="ECO:0007669"/>
    <property type="project" value="UniProtKB-KW"/>
</dbReference>
<evidence type="ECO:0000313" key="8">
    <source>
        <dbReference type="Proteomes" id="UP001152607"/>
    </source>
</evidence>
<dbReference type="PANTHER" id="PTHR42973:SF34">
    <property type="entry name" value="FAD BINDING DOMAIN PROTEIN (AFU_ORTHOLOGUE AFUA_3G02770)"/>
    <property type="match status" value="1"/>
</dbReference>